<evidence type="ECO:0000256" key="4">
    <source>
        <dbReference type="ARBA" id="ARBA00022692"/>
    </source>
</evidence>
<feature type="transmembrane region" description="Helical" evidence="8">
    <location>
        <begin position="292"/>
        <end position="309"/>
    </location>
</feature>
<dbReference type="GO" id="GO:0005886">
    <property type="term" value="C:plasma membrane"/>
    <property type="evidence" value="ECO:0007669"/>
    <property type="project" value="UniProtKB-SubCell"/>
</dbReference>
<evidence type="ECO:0000256" key="1">
    <source>
        <dbReference type="ARBA" id="ARBA00004141"/>
    </source>
</evidence>
<evidence type="ECO:0000259" key="9">
    <source>
        <dbReference type="Pfam" id="PF00909"/>
    </source>
</evidence>
<dbReference type="InterPro" id="IPR018047">
    <property type="entry name" value="Ammonium_transpt_CS"/>
</dbReference>
<keyword evidence="4 8" id="KW-0812">Transmembrane</keyword>
<feature type="transmembrane region" description="Helical" evidence="8">
    <location>
        <begin position="190"/>
        <end position="210"/>
    </location>
</feature>
<dbReference type="STRING" id="1497020.DO97_00570"/>
<evidence type="ECO:0000256" key="6">
    <source>
        <dbReference type="ARBA" id="ARBA00023136"/>
    </source>
</evidence>
<dbReference type="PANTHER" id="PTHR11730">
    <property type="entry name" value="AMMONIUM TRANSPORTER"/>
    <property type="match status" value="1"/>
</dbReference>
<keyword evidence="3 8" id="KW-0813">Transport</keyword>
<evidence type="ECO:0000256" key="3">
    <source>
        <dbReference type="ARBA" id="ARBA00022448"/>
    </source>
</evidence>
<dbReference type="NCBIfam" id="TIGR00836">
    <property type="entry name" value="amt"/>
    <property type="match status" value="1"/>
</dbReference>
<keyword evidence="5 8" id="KW-1133">Transmembrane helix</keyword>
<feature type="domain" description="Ammonium transporter AmtB-like" evidence="9">
    <location>
        <begin position="88"/>
        <end position="507"/>
    </location>
</feature>
<comment type="subcellular location">
    <subcellularLocation>
        <location evidence="8">Cell membrane</location>
        <topology evidence="8">Multi-pass membrane protein</topology>
    </subcellularLocation>
    <subcellularLocation>
        <location evidence="1">Membrane</location>
        <topology evidence="1">Multi-pass membrane protein</topology>
    </subcellularLocation>
</comment>
<sequence>MLNQTLRKNSPKRRSRQTSLRWDSQWLSPRWYAERLTPSWQACIPLGLLILLGWGYAAVAQAPVETVQLTIESVNETANGLKVGLDTMWVMITAMLVFFMNAGFCMLETGFCRQKNAVNVLAKNLIVFALSTIAFWVIGWGLMFGDGTPWIGTQGLFFLSGADNSPATGDAYQGVYSAISWTGVPLNAKFFFQLVFAGTAATIVSGAVAERIKFVDFLIFSLLLVGIAYPITGHWIWGGGWLAKLGMWDFAGSTVVHAVGGWSALMGAAFLGPRIGKYSSNGSPNAMPGHNMSIATLGCIILWLGWFGFNPGSTMGVGDGSLIAHIALTTNTAAAFGGVAATITAWLVLGKPDLSMIINGILAGLVAITAPCAFVSLGSAAVIGAIGGVLVVFAVGFFDSIKLDDPVGATSVHLVNGVWGTLAVGLFAVGPGTPLYGEGLGPAAGLFFGGGFTQLWYQFIGSLAVGGITVLLSTIFWVVLKAFLGIRVEPQEELEGLDIGEHGMEAYSGFLKESGVGPAGIS</sequence>
<dbReference type="PANTHER" id="PTHR11730:SF89">
    <property type="entry name" value="AMMONIUM TRANSPORTER SLL0108-RELATED"/>
    <property type="match status" value="1"/>
</dbReference>
<feature type="transmembrane region" description="Helical" evidence="8">
    <location>
        <begin position="250"/>
        <end position="271"/>
    </location>
</feature>
<feature type="transmembrane region" description="Helical" evidence="8">
    <location>
        <begin position="321"/>
        <end position="349"/>
    </location>
</feature>
<protein>
    <recommendedName>
        <fullName evidence="8">Ammonium transporter</fullName>
    </recommendedName>
</protein>
<feature type="transmembrane region" description="Helical" evidence="8">
    <location>
        <begin position="413"/>
        <end position="436"/>
    </location>
</feature>
<feature type="transmembrane region" description="Helical" evidence="8">
    <location>
        <begin position="124"/>
        <end position="143"/>
    </location>
</feature>
<feature type="transmembrane region" description="Helical" evidence="8">
    <location>
        <begin position="88"/>
        <end position="112"/>
    </location>
</feature>
<name>A0A098TP40_9CYAN</name>
<evidence type="ECO:0000313" key="11">
    <source>
        <dbReference type="Proteomes" id="UP000030170"/>
    </source>
</evidence>
<proteinExistence type="inferred from homology"/>
<evidence type="ECO:0000313" key="10">
    <source>
        <dbReference type="EMBL" id="KGF74041.1"/>
    </source>
</evidence>
<dbReference type="InterPro" id="IPR001905">
    <property type="entry name" value="Ammonium_transpt"/>
</dbReference>
<dbReference type="GO" id="GO:0008519">
    <property type="term" value="F:ammonium channel activity"/>
    <property type="evidence" value="ECO:0007669"/>
    <property type="project" value="InterPro"/>
</dbReference>
<feature type="transmembrane region" description="Helical" evidence="8">
    <location>
        <begin position="217"/>
        <end position="238"/>
    </location>
</feature>
<organism evidence="10 11">
    <name type="scientific">Neosynechococcus sphagnicola sy1</name>
    <dbReference type="NCBI Taxonomy" id="1497020"/>
    <lineage>
        <taxon>Bacteria</taxon>
        <taxon>Bacillati</taxon>
        <taxon>Cyanobacteriota</taxon>
        <taxon>Cyanophyceae</taxon>
        <taxon>Neosynechococcales</taxon>
        <taxon>Neosynechococcaceae</taxon>
        <taxon>Neosynechococcus</taxon>
    </lineage>
</organism>
<dbReference type="GO" id="GO:0097272">
    <property type="term" value="P:ammonium homeostasis"/>
    <property type="evidence" value="ECO:0007669"/>
    <property type="project" value="TreeGrafter"/>
</dbReference>
<dbReference type="InterPro" id="IPR024041">
    <property type="entry name" value="NH4_transpt_AmtB-like_dom"/>
</dbReference>
<evidence type="ECO:0000256" key="7">
    <source>
        <dbReference type="ARBA" id="ARBA00023177"/>
    </source>
</evidence>
<reference evidence="10 11" key="1">
    <citation type="journal article" date="2014" name="Mol. Ecol.">
        <title>Evolution of Synechococcus.</title>
        <authorList>
            <person name="Dvorak P."/>
            <person name="Casamatta D."/>
            <person name="Hasler P."/>
            <person name="Poulickova A."/>
            <person name="Ondrej V."/>
            <person name="Sanges R."/>
        </authorList>
    </citation>
    <scope>NUCLEOTIDE SEQUENCE [LARGE SCALE GENOMIC DNA]</scope>
    <source>
        <strain evidence="10 11">CAUP A 1101</strain>
    </source>
</reference>
<keyword evidence="6 8" id="KW-0472">Membrane</keyword>
<comment type="similarity">
    <text evidence="2 8">Belongs to the ammonia transporter channel (TC 1.A.11.2) family.</text>
</comment>
<feature type="transmembrane region" description="Helical" evidence="8">
    <location>
        <begin position="456"/>
        <end position="480"/>
    </location>
</feature>
<keyword evidence="7 8" id="KW-0924">Ammonia transport</keyword>
<evidence type="ECO:0000256" key="2">
    <source>
        <dbReference type="ARBA" id="ARBA00005887"/>
    </source>
</evidence>
<dbReference type="AlphaFoldDB" id="A0A098TP40"/>
<accession>A0A098TP40</accession>
<feature type="transmembrane region" description="Helical" evidence="8">
    <location>
        <begin position="40"/>
        <end position="59"/>
    </location>
</feature>
<feature type="transmembrane region" description="Helical" evidence="8">
    <location>
        <begin position="382"/>
        <end position="401"/>
    </location>
</feature>
<gene>
    <name evidence="10" type="ORF">DO97_00570</name>
</gene>
<evidence type="ECO:0000256" key="8">
    <source>
        <dbReference type="RuleBase" id="RU362002"/>
    </source>
</evidence>
<evidence type="ECO:0000256" key="5">
    <source>
        <dbReference type="ARBA" id="ARBA00022989"/>
    </source>
</evidence>
<dbReference type="OrthoDB" id="9814202at2"/>
<dbReference type="RefSeq" id="WP_036530249.1">
    <property type="nucleotide sequence ID" value="NZ_JJML01000001.1"/>
</dbReference>
<keyword evidence="11" id="KW-1185">Reference proteome</keyword>
<dbReference type="Gene3D" id="1.10.3430.10">
    <property type="entry name" value="Ammonium transporter AmtB like domains"/>
    <property type="match status" value="1"/>
</dbReference>
<dbReference type="InterPro" id="IPR029020">
    <property type="entry name" value="Ammonium/urea_transptr"/>
</dbReference>
<dbReference type="Pfam" id="PF00909">
    <property type="entry name" value="Ammonium_transp"/>
    <property type="match status" value="1"/>
</dbReference>
<comment type="caution">
    <text evidence="10">The sequence shown here is derived from an EMBL/GenBank/DDBJ whole genome shotgun (WGS) entry which is preliminary data.</text>
</comment>
<dbReference type="EMBL" id="JJML01000001">
    <property type="protein sequence ID" value="KGF74041.1"/>
    <property type="molecule type" value="Genomic_DNA"/>
</dbReference>
<dbReference type="SUPFAM" id="SSF111352">
    <property type="entry name" value="Ammonium transporter"/>
    <property type="match status" value="1"/>
</dbReference>
<dbReference type="PROSITE" id="PS01219">
    <property type="entry name" value="AMMONIUM_TRANSP"/>
    <property type="match status" value="1"/>
</dbReference>
<dbReference type="Proteomes" id="UP000030170">
    <property type="component" value="Unassembled WGS sequence"/>
</dbReference>
<feature type="transmembrane region" description="Helical" evidence="8">
    <location>
        <begin position="356"/>
        <end position="376"/>
    </location>
</feature>